<dbReference type="GO" id="GO:0015074">
    <property type="term" value="P:DNA integration"/>
    <property type="evidence" value="ECO:0007669"/>
    <property type="project" value="InterPro"/>
</dbReference>
<dbReference type="AlphaFoldDB" id="A0AAD7XPR3"/>
<dbReference type="InterPro" id="IPR050951">
    <property type="entry name" value="Retrovirus_Pol_polyprotein"/>
</dbReference>
<comment type="caution">
    <text evidence="2">The sequence shown here is derived from an EMBL/GenBank/DDBJ whole genome shotgun (WGS) entry which is preliminary data.</text>
</comment>
<keyword evidence="3" id="KW-1185">Reference proteome</keyword>
<evidence type="ECO:0000313" key="3">
    <source>
        <dbReference type="Proteomes" id="UP001234581"/>
    </source>
</evidence>
<dbReference type="GO" id="GO:0005634">
    <property type="term" value="C:nucleus"/>
    <property type="evidence" value="ECO:0007669"/>
    <property type="project" value="UniProtKB-ARBA"/>
</dbReference>
<name>A0AAD7XPR3_9FUNG</name>
<evidence type="ECO:0000313" key="2">
    <source>
        <dbReference type="EMBL" id="KAJ8652129.1"/>
    </source>
</evidence>
<dbReference type="EMBL" id="JARTCD010000117">
    <property type="protein sequence ID" value="KAJ8652129.1"/>
    <property type="molecule type" value="Genomic_DNA"/>
</dbReference>
<gene>
    <name evidence="2" type="ORF">O0I10_012235</name>
</gene>
<protein>
    <recommendedName>
        <fullName evidence="1">Integrase catalytic domain-containing protein</fullName>
    </recommendedName>
</protein>
<dbReference type="PANTHER" id="PTHR37984">
    <property type="entry name" value="PROTEIN CBG26694"/>
    <property type="match status" value="1"/>
</dbReference>
<reference evidence="2 3" key="1">
    <citation type="submission" date="2023-03" db="EMBL/GenBank/DDBJ databases">
        <title>Genome sequence of Lichtheimia ornata CBS 291.66.</title>
        <authorList>
            <person name="Mohabir J.T."/>
            <person name="Shea T.P."/>
            <person name="Kurbessoian T."/>
            <person name="Berby B."/>
            <person name="Fontaine J."/>
            <person name="Livny J."/>
            <person name="Gnirke A."/>
            <person name="Stajich J.E."/>
            <person name="Cuomo C.A."/>
        </authorList>
    </citation>
    <scope>NUCLEOTIDE SEQUENCE [LARGE SCALE GENOMIC DNA]</scope>
    <source>
        <strain evidence="2">CBS 291.66</strain>
    </source>
</reference>
<dbReference type="Gene3D" id="3.30.420.10">
    <property type="entry name" value="Ribonuclease H-like superfamily/Ribonuclease H"/>
    <property type="match status" value="1"/>
</dbReference>
<dbReference type="InterPro" id="IPR012337">
    <property type="entry name" value="RNaseH-like_sf"/>
</dbReference>
<dbReference type="InterPro" id="IPR001584">
    <property type="entry name" value="Integrase_cat-core"/>
</dbReference>
<sequence>MVANFLKELGCRHLTTTAYRPQSNGCCERLNQTLVNTISKLALDKEGTADWDEYLTPALMAIRTMPNDGTGYTPAMLLFGKEMRTPANWPAPKQDFVLGEEDEAIAQRVVAISELLSKLREDARSKAQKEKERHKKIYDKTVQIRNGFIVGEKVLMRDPTPPSKFHARWLGPMTVVRVMRNGVYQLVGPNQRRLQGGVNGDHLIPYVQHKRLIPDVQVKRAEQQFQAWMERYGEEEV</sequence>
<dbReference type="GO" id="GO:0003676">
    <property type="term" value="F:nucleic acid binding"/>
    <property type="evidence" value="ECO:0007669"/>
    <property type="project" value="InterPro"/>
</dbReference>
<accession>A0AAD7XPR3</accession>
<dbReference type="PANTHER" id="PTHR37984:SF5">
    <property type="entry name" value="PROTEIN NYNRIN-LIKE"/>
    <property type="match status" value="1"/>
</dbReference>
<dbReference type="Proteomes" id="UP001234581">
    <property type="component" value="Unassembled WGS sequence"/>
</dbReference>
<dbReference type="SUPFAM" id="SSF53098">
    <property type="entry name" value="Ribonuclease H-like"/>
    <property type="match status" value="1"/>
</dbReference>
<dbReference type="PROSITE" id="PS50994">
    <property type="entry name" value="INTEGRASE"/>
    <property type="match status" value="1"/>
</dbReference>
<feature type="domain" description="Integrase catalytic" evidence="1">
    <location>
        <begin position="1"/>
        <end position="82"/>
    </location>
</feature>
<dbReference type="InterPro" id="IPR036397">
    <property type="entry name" value="RNaseH_sf"/>
</dbReference>
<evidence type="ECO:0000259" key="1">
    <source>
        <dbReference type="PROSITE" id="PS50994"/>
    </source>
</evidence>
<dbReference type="GeneID" id="83219621"/>
<dbReference type="RefSeq" id="XP_058337043.1">
    <property type="nucleotide sequence ID" value="XM_058492180.1"/>
</dbReference>
<organism evidence="2 3">
    <name type="scientific">Lichtheimia ornata</name>
    <dbReference type="NCBI Taxonomy" id="688661"/>
    <lineage>
        <taxon>Eukaryota</taxon>
        <taxon>Fungi</taxon>
        <taxon>Fungi incertae sedis</taxon>
        <taxon>Mucoromycota</taxon>
        <taxon>Mucoromycotina</taxon>
        <taxon>Mucoromycetes</taxon>
        <taxon>Mucorales</taxon>
        <taxon>Lichtheimiaceae</taxon>
        <taxon>Lichtheimia</taxon>
    </lineage>
</organism>
<proteinExistence type="predicted"/>